<dbReference type="Gene3D" id="3.40.50.1110">
    <property type="entry name" value="SGNH hydrolase"/>
    <property type="match status" value="1"/>
</dbReference>
<organism evidence="1">
    <name type="scientific">uncultured Caudovirales phage</name>
    <dbReference type="NCBI Taxonomy" id="2100421"/>
    <lineage>
        <taxon>Viruses</taxon>
        <taxon>Duplodnaviria</taxon>
        <taxon>Heunggongvirae</taxon>
        <taxon>Uroviricota</taxon>
        <taxon>Caudoviricetes</taxon>
        <taxon>Peduoviridae</taxon>
        <taxon>Maltschvirus</taxon>
        <taxon>Maltschvirus maltsch</taxon>
    </lineage>
</organism>
<proteinExistence type="predicted"/>
<protein>
    <recommendedName>
        <fullName evidence="2">SGNH_hydrolase domain containing protein</fullName>
    </recommendedName>
</protein>
<dbReference type="SUPFAM" id="SSF52266">
    <property type="entry name" value="SGNH hydrolase"/>
    <property type="match status" value="1"/>
</dbReference>
<gene>
    <name evidence="1" type="ORF">UFOVP190_18</name>
</gene>
<name>A0A6J7WLD8_9CAUD</name>
<reference evidence="1" key="1">
    <citation type="submission" date="2020-05" db="EMBL/GenBank/DDBJ databases">
        <authorList>
            <person name="Chiriac C."/>
            <person name="Salcher M."/>
            <person name="Ghai R."/>
            <person name="Kavagutti S V."/>
        </authorList>
    </citation>
    <scope>NUCLEOTIDE SEQUENCE</scope>
</reference>
<sequence length="140" mass="16005">MLECLIVGDSIAVGTKMFMKHCADYAKGGINSWQFNRMYKNKDLTARTLIISLGSNDHKGVKTFDELFELRQRVDADRVYWILPHGNLNAPQNLPIAEIQRIVQEVADYYGDVVLPINRVQPDGIHPSWEGYKDIAKRTK</sequence>
<evidence type="ECO:0008006" key="2">
    <source>
        <dbReference type="Google" id="ProtNLM"/>
    </source>
</evidence>
<dbReference type="InterPro" id="IPR036514">
    <property type="entry name" value="SGNH_hydro_sf"/>
</dbReference>
<accession>A0A6J7WLD8</accession>
<evidence type="ECO:0000313" key="1">
    <source>
        <dbReference type="EMBL" id="CAB5214135.1"/>
    </source>
</evidence>
<dbReference type="EMBL" id="LR798243">
    <property type="protein sequence ID" value="CAB5214135.1"/>
    <property type="molecule type" value="Genomic_DNA"/>
</dbReference>